<feature type="transmembrane region" description="Helical" evidence="2">
    <location>
        <begin position="357"/>
        <end position="378"/>
    </location>
</feature>
<comment type="caution">
    <text evidence="3">The sequence shown here is derived from an EMBL/GenBank/DDBJ whole genome shotgun (WGS) entry which is preliminary data.</text>
</comment>
<organism evidence="3 4">
    <name type="scientific">Brachybacterium tyrofermentans</name>
    <dbReference type="NCBI Taxonomy" id="47848"/>
    <lineage>
        <taxon>Bacteria</taxon>
        <taxon>Bacillati</taxon>
        <taxon>Actinomycetota</taxon>
        <taxon>Actinomycetes</taxon>
        <taxon>Micrococcales</taxon>
        <taxon>Dermabacteraceae</taxon>
        <taxon>Brachybacterium</taxon>
    </lineage>
</organism>
<feature type="transmembrane region" description="Helical" evidence="2">
    <location>
        <begin position="144"/>
        <end position="172"/>
    </location>
</feature>
<feature type="transmembrane region" description="Helical" evidence="2">
    <location>
        <begin position="178"/>
        <end position="199"/>
    </location>
</feature>
<protein>
    <submittedName>
        <fullName evidence="3">ABC transporter permease</fullName>
    </submittedName>
</protein>
<feature type="transmembrane region" description="Helical" evidence="2">
    <location>
        <begin position="445"/>
        <end position="469"/>
    </location>
</feature>
<feature type="transmembrane region" description="Helical" evidence="2">
    <location>
        <begin position="410"/>
        <end position="433"/>
    </location>
</feature>
<dbReference type="EMBL" id="JBHSLN010000073">
    <property type="protein sequence ID" value="MFC5298537.1"/>
    <property type="molecule type" value="Genomic_DNA"/>
</dbReference>
<proteinExistence type="predicted"/>
<feature type="transmembrane region" description="Helical" evidence="2">
    <location>
        <begin position="476"/>
        <end position="500"/>
    </location>
</feature>
<feature type="transmembrane region" description="Helical" evidence="2">
    <location>
        <begin position="97"/>
        <end position="118"/>
    </location>
</feature>
<keyword evidence="2" id="KW-0472">Membrane</keyword>
<reference evidence="4" key="1">
    <citation type="journal article" date="2019" name="Int. J. Syst. Evol. Microbiol.">
        <title>The Global Catalogue of Microorganisms (GCM) 10K type strain sequencing project: providing services to taxonomists for standard genome sequencing and annotation.</title>
        <authorList>
            <consortium name="The Broad Institute Genomics Platform"/>
            <consortium name="The Broad Institute Genome Sequencing Center for Infectious Disease"/>
            <person name="Wu L."/>
            <person name="Ma J."/>
        </authorList>
    </citation>
    <scope>NUCLEOTIDE SEQUENCE [LARGE SCALE GENOMIC DNA]</scope>
    <source>
        <strain evidence="4">CGMCC 1.16455</strain>
    </source>
</reference>
<gene>
    <name evidence="3" type="ORF">ACFPK8_13560</name>
</gene>
<keyword evidence="2" id="KW-1133">Transmembrane helix</keyword>
<evidence type="ECO:0000256" key="1">
    <source>
        <dbReference type="SAM" id="MobiDB-lite"/>
    </source>
</evidence>
<sequence>MTAPTTSRTRRGPDPGGSSTLAGTGTMLRLILRRDRIRLPVWIGAHGLLVLYIGAALPQLAPSEENLAEMTALLSQPVGRMFTGPAFGMDAPTYERFFAAGYVPYLFILAALMSIFLVTRHTRGEEESGRAELIRANVTGRHTALTATLLVAGLANAATTVLVTAVALAMGYPAAGSAVVGVATGLTGLAFTGITTITVQLSQFSRPAAGMAGGVLGAAFLLRALGDMAAVGGSALSWASPLGWAAQTAPYVHDRWAPLLLLVALAAVTITAAFALQRRRDFGASLMATRPGAGRARASLGHPVGLAARLQRGGLLGWGSGILLLGVIDGAFTQSMIDAGEGMPEELRAVFGSEGLVQGYVAFLGSFVTVFAAAYAVYAMQTLRTEEDSGRTDAVLATPVSRVGWSAAHVVTIALGVLLISVITGSGTGIAAAGVTGDGALVREILTAHLAVVPAALGVLGLCVALYGWIPRAMPLLGWASVALIGIFDLFGALLDLPTWLLALSPMHHLAAVPIEEFTLAPFLTVTGAAVLLTVLGLLGFRRRQVRVV</sequence>
<feature type="transmembrane region" description="Helical" evidence="2">
    <location>
        <begin position="39"/>
        <end position="61"/>
    </location>
</feature>
<dbReference type="GeneID" id="303299249"/>
<accession>A0ABW0FGZ3</accession>
<feature type="transmembrane region" description="Helical" evidence="2">
    <location>
        <begin position="256"/>
        <end position="276"/>
    </location>
</feature>
<feature type="transmembrane region" description="Helical" evidence="2">
    <location>
        <begin position="211"/>
        <end position="236"/>
    </location>
</feature>
<name>A0ABW0FGZ3_9MICO</name>
<dbReference type="Proteomes" id="UP001595937">
    <property type="component" value="Unassembled WGS sequence"/>
</dbReference>
<keyword evidence="4" id="KW-1185">Reference proteome</keyword>
<keyword evidence="2" id="KW-0812">Transmembrane</keyword>
<evidence type="ECO:0000256" key="2">
    <source>
        <dbReference type="SAM" id="Phobius"/>
    </source>
</evidence>
<dbReference type="RefSeq" id="WP_343926472.1">
    <property type="nucleotide sequence ID" value="NZ_BAAAIR010000101.1"/>
</dbReference>
<feature type="transmembrane region" description="Helical" evidence="2">
    <location>
        <begin position="315"/>
        <end position="337"/>
    </location>
</feature>
<evidence type="ECO:0000313" key="3">
    <source>
        <dbReference type="EMBL" id="MFC5298537.1"/>
    </source>
</evidence>
<feature type="transmembrane region" description="Helical" evidence="2">
    <location>
        <begin position="520"/>
        <end position="541"/>
    </location>
</feature>
<feature type="region of interest" description="Disordered" evidence="1">
    <location>
        <begin position="1"/>
        <end position="21"/>
    </location>
</feature>
<evidence type="ECO:0000313" key="4">
    <source>
        <dbReference type="Proteomes" id="UP001595937"/>
    </source>
</evidence>